<dbReference type="PROSITE" id="PS50109">
    <property type="entry name" value="HIS_KIN"/>
    <property type="match status" value="1"/>
</dbReference>
<evidence type="ECO:0000256" key="4">
    <source>
        <dbReference type="ARBA" id="ARBA00022553"/>
    </source>
</evidence>
<dbReference type="GO" id="GO:0000155">
    <property type="term" value="F:phosphorelay sensor kinase activity"/>
    <property type="evidence" value="ECO:0007669"/>
    <property type="project" value="InterPro"/>
</dbReference>
<dbReference type="EC" id="2.7.13.3" evidence="3"/>
<dbReference type="PANTHER" id="PTHR42878">
    <property type="entry name" value="TWO-COMPONENT HISTIDINE KINASE"/>
    <property type="match status" value="1"/>
</dbReference>
<keyword evidence="5" id="KW-0808">Transferase</keyword>
<dbReference type="SUPFAM" id="SSF47384">
    <property type="entry name" value="Homodimeric domain of signal transducing histidine kinase"/>
    <property type="match status" value="1"/>
</dbReference>
<comment type="caution">
    <text evidence="8">The sequence shown here is derived from an EMBL/GenBank/DDBJ whole genome shotgun (WGS) entry which is preliminary data.</text>
</comment>
<reference evidence="8 9" key="1">
    <citation type="submission" date="2020-05" db="EMBL/GenBank/DDBJ databases">
        <authorList>
            <person name="Khan S.A."/>
            <person name="Jeon C.O."/>
            <person name="Chun B.H."/>
        </authorList>
    </citation>
    <scope>NUCLEOTIDE SEQUENCE [LARGE SCALE GENOMIC DNA]</scope>
    <source>
        <strain evidence="8 9">B156</strain>
    </source>
</reference>
<accession>A0A849KB36</accession>
<reference evidence="8 9" key="2">
    <citation type="submission" date="2020-06" db="EMBL/GenBank/DDBJ databases">
        <title>Ramlibacter rhizophilus sp. nov., isolated from rhizosphere soil of national flower Mugunghwa from South Korea.</title>
        <authorList>
            <person name="Zheng-Fei Y."/>
            <person name="Huan T."/>
        </authorList>
    </citation>
    <scope>NUCLEOTIDE SEQUENCE [LARGE SCALE GENOMIC DNA]</scope>
    <source>
        <strain evidence="8 9">B156</strain>
    </source>
</reference>
<dbReference type="InterPro" id="IPR003594">
    <property type="entry name" value="HATPase_dom"/>
</dbReference>
<dbReference type="InterPro" id="IPR050351">
    <property type="entry name" value="BphY/WalK/GraS-like"/>
</dbReference>
<dbReference type="EMBL" id="JABFCS010000001">
    <property type="protein sequence ID" value="NNU42011.1"/>
    <property type="molecule type" value="Genomic_DNA"/>
</dbReference>
<dbReference type="GO" id="GO:0000156">
    <property type="term" value="F:phosphorelay response regulator activity"/>
    <property type="evidence" value="ECO:0007669"/>
    <property type="project" value="TreeGrafter"/>
</dbReference>
<comment type="catalytic activity">
    <reaction evidence="1">
        <text>ATP + protein L-histidine = ADP + protein N-phospho-L-histidine.</text>
        <dbReference type="EC" id="2.7.13.3"/>
    </reaction>
</comment>
<evidence type="ECO:0000256" key="2">
    <source>
        <dbReference type="ARBA" id="ARBA00004429"/>
    </source>
</evidence>
<feature type="domain" description="Histidine kinase" evidence="7">
    <location>
        <begin position="36"/>
        <end position="250"/>
    </location>
</feature>
<evidence type="ECO:0000256" key="6">
    <source>
        <dbReference type="ARBA" id="ARBA00022777"/>
    </source>
</evidence>
<keyword evidence="4" id="KW-0597">Phosphoprotein</keyword>
<dbReference type="AlphaFoldDB" id="A0A849KB36"/>
<dbReference type="PRINTS" id="PR00344">
    <property type="entry name" value="BCTRLSENSOR"/>
</dbReference>
<dbReference type="PANTHER" id="PTHR42878:SF15">
    <property type="entry name" value="BACTERIOPHYTOCHROME"/>
    <property type="match status" value="1"/>
</dbReference>
<name>A0A849KB36_9BURK</name>
<dbReference type="InterPro" id="IPR004358">
    <property type="entry name" value="Sig_transdc_His_kin-like_C"/>
</dbReference>
<evidence type="ECO:0000313" key="9">
    <source>
        <dbReference type="Proteomes" id="UP000552954"/>
    </source>
</evidence>
<dbReference type="GO" id="GO:0030295">
    <property type="term" value="F:protein kinase activator activity"/>
    <property type="evidence" value="ECO:0007669"/>
    <property type="project" value="TreeGrafter"/>
</dbReference>
<evidence type="ECO:0000256" key="3">
    <source>
        <dbReference type="ARBA" id="ARBA00012438"/>
    </source>
</evidence>
<dbReference type="Pfam" id="PF02518">
    <property type="entry name" value="HATPase_c"/>
    <property type="match status" value="1"/>
</dbReference>
<keyword evidence="9" id="KW-1185">Reference proteome</keyword>
<dbReference type="SMART" id="SM00387">
    <property type="entry name" value="HATPase_c"/>
    <property type="match status" value="1"/>
</dbReference>
<comment type="subcellular location">
    <subcellularLocation>
        <location evidence="2">Cell inner membrane</location>
        <topology evidence="2">Multi-pass membrane protein</topology>
    </subcellularLocation>
</comment>
<dbReference type="GO" id="GO:0007234">
    <property type="term" value="P:osmosensory signaling via phosphorelay pathway"/>
    <property type="evidence" value="ECO:0007669"/>
    <property type="project" value="TreeGrafter"/>
</dbReference>
<keyword evidence="6" id="KW-0418">Kinase</keyword>
<dbReference type="Gene3D" id="1.10.287.130">
    <property type="match status" value="1"/>
</dbReference>
<gene>
    <name evidence="8" type="ORF">HK415_00810</name>
</gene>
<evidence type="ECO:0000313" key="8">
    <source>
        <dbReference type="EMBL" id="NNU42011.1"/>
    </source>
</evidence>
<dbReference type="InterPro" id="IPR005467">
    <property type="entry name" value="His_kinase_dom"/>
</dbReference>
<dbReference type="RefSeq" id="WP_171556419.1">
    <property type="nucleotide sequence ID" value="NZ_JABFCS010000001.1"/>
</dbReference>
<proteinExistence type="predicted"/>
<evidence type="ECO:0000259" key="7">
    <source>
        <dbReference type="PROSITE" id="PS50109"/>
    </source>
</evidence>
<dbReference type="InterPro" id="IPR036890">
    <property type="entry name" value="HATPase_C_sf"/>
</dbReference>
<dbReference type="GO" id="GO:0005886">
    <property type="term" value="C:plasma membrane"/>
    <property type="evidence" value="ECO:0007669"/>
    <property type="project" value="UniProtKB-SubCell"/>
</dbReference>
<dbReference type="Gene3D" id="3.30.565.10">
    <property type="entry name" value="Histidine kinase-like ATPase, C-terminal domain"/>
    <property type="match status" value="1"/>
</dbReference>
<dbReference type="InterPro" id="IPR036097">
    <property type="entry name" value="HisK_dim/P_sf"/>
</dbReference>
<dbReference type="Proteomes" id="UP000552954">
    <property type="component" value="Unassembled WGS sequence"/>
</dbReference>
<evidence type="ECO:0000256" key="1">
    <source>
        <dbReference type="ARBA" id="ARBA00000085"/>
    </source>
</evidence>
<organism evidence="8 9">
    <name type="scientific">Ramlibacter montanisoli</name>
    <dbReference type="NCBI Taxonomy" id="2732512"/>
    <lineage>
        <taxon>Bacteria</taxon>
        <taxon>Pseudomonadati</taxon>
        <taxon>Pseudomonadota</taxon>
        <taxon>Betaproteobacteria</taxon>
        <taxon>Burkholderiales</taxon>
        <taxon>Comamonadaceae</taxon>
        <taxon>Ramlibacter</taxon>
    </lineage>
</organism>
<protein>
    <recommendedName>
        <fullName evidence="3">histidine kinase</fullName>
        <ecNumber evidence="3">2.7.13.3</ecNumber>
    </recommendedName>
</protein>
<sequence>MNHSPENQPRPDAADASDQLARMESALRAWETFGHFLPHELGSPLLLMEAYSTLLLEDEAESLSPSGRKYVERIRAAAAHLRGLGTALLVMAPLSRYSMRWERVDLSSLAWQVIDSLRERDRKRQVETSVEPGMSVTGDPDLLRVLLGNLLANAWKYSAPRTVARIAIQTVETELGRAVRVSDDGVGFDMQHAERLFTPFGRLHGAAEFDGNGLGLAMAHAIVERHSGRIWADSVEGQVARFYFLLGSGPHAAAGARP</sequence>
<evidence type="ECO:0000256" key="5">
    <source>
        <dbReference type="ARBA" id="ARBA00022679"/>
    </source>
</evidence>
<dbReference type="SUPFAM" id="SSF55874">
    <property type="entry name" value="ATPase domain of HSP90 chaperone/DNA topoisomerase II/histidine kinase"/>
    <property type="match status" value="1"/>
</dbReference>
<dbReference type="FunFam" id="3.30.565.10:FF:000006">
    <property type="entry name" value="Sensor histidine kinase WalK"/>
    <property type="match status" value="1"/>
</dbReference>